<dbReference type="AlphaFoldDB" id="A0A2G9TD66"/>
<proteinExistence type="predicted"/>
<organism evidence="2 3">
    <name type="scientific">Teladorsagia circumcincta</name>
    <name type="common">Brown stomach worm</name>
    <name type="synonym">Ostertagia circumcincta</name>
    <dbReference type="NCBI Taxonomy" id="45464"/>
    <lineage>
        <taxon>Eukaryota</taxon>
        <taxon>Metazoa</taxon>
        <taxon>Ecdysozoa</taxon>
        <taxon>Nematoda</taxon>
        <taxon>Chromadorea</taxon>
        <taxon>Rhabditida</taxon>
        <taxon>Rhabditina</taxon>
        <taxon>Rhabditomorpha</taxon>
        <taxon>Strongyloidea</taxon>
        <taxon>Trichostrongylidae</taxon>
        <taxon>Teladorsagia</taxon>
    </lineage>
</organism>
<dbReference type="EMBL" id="KZ383607">
    <property type="protein sequence ID" value="PIO55916.1"/>
    <property type="molecule type" value="Genomic_DNA"/>
</dbReference>
<evidence type="ECO:0000313" key="3">
    <source>
        <dbReference type="Proteomes" id="UP000230423"/>
    </source>
</evidence>
<feature type="region of interest" description="Disordered" evidence="1">
    <location>
        <begin position="1"/>
        <end position="27"/>
    </location>
</feature>
<sequence length="57" mass="6805">MSSSTPSVTRWQLPSKQLNRKRTSKKSMYCAPNQSSLEIFIRRRQKNKLCWRVSDFL</sequence>
<feature type="compositionally biased region" description="Polar residues" evidence="1">
    <location>
        <begin position="1"/>
        <end position="17"/>
    </location>
</feature>
<gene>
    <name evidence="2" type="ORF">TELCIR_22693</name>
</gene>
<evidence type="ECO:0000256" key="1">
    <source>
        <dbReference type="SAM" id="MobiDB-lite"/>
    </source>
</evidence>
<evidence type="ECO:0000313" key="2">
    <source>
        <dbReference type="EMBL" id="PIO55916.1"/>
    </source>
</evidence>
<name>A0A2G9TD66_TELCI</name>
<keyword evidence="3" id="KW-1185">Reference proteome</keyword>
<accession>A0A2G9TD66</accession>
<reference evidence="2 3" key="1">
    <citation type="submission" date="2015-09" db="EMBL/GenBank/DDBJ databases">
        <title>Draft genome of the parasitic nematode Teladorsagia circumcincta isolate WARC Sus (inbred).</title>
        <authorList>
            <person name="Mitreva M."/>
        </authorList>
    </citation>
    <scope>NUCLEOTIDE SEQUENCE [LARGE SCALE GENOMIC DNA]</scope>
    <source>
        <strain evidence="2 3">S</strain>
    </source>
</reference>
<dbReference type="Proteomes" id="UP000230423">
    <property type="component" value="Unassembled WGS sequence"/>
</dbReference>
<protein>
    <submittedName>
        <fullName evidence="2">Uncharacterized protein</fullName>
    </submittedName>
</protein>